<reference evidence="2 3" key="1">
    <citation type="submission" date="2022-04" db="EMBL/GenBank/DDBJ databases">
        <title>Mechanism of arsenic methylation and mitigation arsenic toxicity by Bacillus sp. LH14 from an Arsenic-Contaminated Paddy Soil.</title>
        <authorList>
            <person name="Wang D."/>
        </authorList>
    </citation>
    <scope>NUCLEOTIDE SEQUENCE [LARGE SCALE GENOMIC DNA]</scope>
    <source>
        <strain evidence="2 3">LH14</strain>
    </source>
</reference>
<evidence type="ECO:0000313" key="3">
    <source>
        <dbReference type="Proteomes" id="UP000830639"/>
    </source>
</evidence>
<dbReference type="InterPro" id="IPR024987">
    <property type="entry name" value="DUF3889"/>
</dbReference>
<accession>A0ABY4JF44</accession>
<dbReference type="EMBL" id="CP096034">
    <property type="protein sequence ID" value="UPM52451.1"/>
    <property type="molecule type" value="Genomic_DNA"/>
</dbReference>
<feature type="chain" id="PRO_5045935912" evidence="1">
    <location>
        <begin position="28"/>
        <end position="113"/>
    </location>
</feature>
<sequence length="113" mass="13397">MKRTFRAIFIFSFLFCSIFCKVNPAAAQPVYEPPYAKWGKIAVEKTIQRYPQSDVIDYLHIGRERKTPVVSVEKFKLWLRLKDGSREFGVYVNVEFETRTERYLGITYTETDR</sequence>
<evidence type="ECO:0000313" key="2">
    <source>
        <dbReference type="EMBL" id="UPM52451.1"/>
    </source>
</evidence>
<feature type="signal peptide" evidence="1">
    <location>
        <begin position="1"/>
        <end position="27"/>
    </location>
</feature>
<dbReference type="Proteomes" id="UP000830639">
    <property type="component" value="Chromosome"/>
</dbReference>
<dbReference type="Gene3D" id="3.10.450.390">
    <property type="entry name" value="Protein of unknown function DUF3889"/>
    <property type="match status" value="1"/>
</dbReference>
<evidence type="ECO:0000256" key="1">
    <source>
        <dbReference type="SAM" id="SignalP"/>
    </source>
</evidence>
<keyword evidence="3" id="KW-1185">Reference proteome</keyword>
<organism evidence="2 3">
    <name type="scientific">Gottfriedia acidiceleris</name>
    <dbReference type="NCBI Taxonomy" id="371036"/>
    <lineage>
        <taxon>Bacteria</taxon>
        <taxon>Bacillati</taxon>
        <taxon>Bacillota</taxon>
        <taxon>Bacilli</taxon>
        <taxon>Bacillales</taxon>
        <taxon>Bacillaceae</taxon>
        <taxon>Gottfriedia</taxon>
    </lineage>
</organism>
<protein>
    <submittedName>
        <fullName evidence="2">YqzG/YhdC family protein</fullName>
    </submittedName>
</protein>
<dbReference type="Pfam" id="PF13028">
    <property type="entry name" value="DUF3889"/>
    <property type="match status" value="1"/>
</dbReference>
<name>A0ABY4JF44_9BACI</name>
<keyword evidence="1" id="KW-0732">Signal</keyword>
<gene>
    <name evidence="2" type="ORF">MY490_11400</name>
</gene>
<dbReference type="RefSeq" id="WP_248265824.1">
    <property type="nucleotide sequence ID" value="NZ_CP096034.1"/>
</dbReference>
<proteinExistence type="predicted"/>